<dbReference type="OrthoDB" id="624345at2759"/>
<dbReference type="RefSeq" id="XP_031398557.1">
    <property type="nucleotide sequence ID" value="XM_031542697.1"/>
</dbReference>
<dbReference type="SUPFAM" id="SSF54695">
    <property type="entry name" value="POZ domain"/>
    <property type="match status" value="1"/>
</dbReference>
<protein>
    <submittedName>
        <fullName evidence="6">BTB/POZ domain-containing protein At3g22104-like</fullName>
    </submittedName>
</protein>
<dbReference type="Proteomes" id="UP000515151">
    <property type="component" value="Chromosome 5"/>
</dbReference>
<dbReference type="UniPathway" id="UPA00143"/>
<dbReference type="Pfam" id="PF03000">
    <property type="entry name" value="NPH3"/>
    <property type="match status" value="1"/>
</dbReference>
<feature type="domain" description="NPH3" evidence="4">
    <location>
        <begin position="236"/>
        <end position="487"/>
    </location>
</feature>
<accession>A0A6P8DMJ6</accession>
<reference evidence="6" key="2">
    <citation type="submission" date="2025-08" db="UniProtKB">
        <authorList>
            <consortium name="RefSeq"/>
        </authorList>
    </citation>
    <scope>IDENTIFICATION</scope>
    <source>
        <tissue evidence="6">Leaf</tissue>
    </source>
</reference>
<dbReference type="Gene3D" id="3.30.710.10">
    <property type="entry name" value="Potassium Channel Kv1.1, Chain A"/>
    <property type="match status" value="1"/>
</dbReference>
<dbReference type="GO" id="GO:0016567">
    <property type="term" value="P:protein ubiquitination"/>
    <property type="evidence" value="ECO:0007669"/>
    <property type="project" value="UniProtKB-UniPathway"/>
</dbReference>
<dbReference type="AlphaFoldDB" id="A0A6P8DMJ6"/>
<evidence type="ECO:0000256" key="2">
    <source>
        <dbReference type="ARBA" id="ARBA00022786"/>
    </source>
</evidence>
<keyword evidence="2" id="KW-0833">Ubl conjugation pathway</keyword>
<comment type="pathway">
    <text evidence="1">Protein modification; protein ubiquitination.</text>
</comment>
<dbReference type="GeneID" id="116209142"/>
<sequence>MEMKEEKSNGDSMTEKQDPYTTGLRFRLLWQYGLEVSRAMEGLGSSCCVLEVDVNGQETFLVDMEVVSSFSGRFARLFGAKSMRNSGKVKVIFHDFPGEAEGFELMSIFCYNNGKVRITPDNVVLLNLVAHYMQMEDDETSCMTPNLVHQTETSLRGISYWSWSELSSALKQCQDLFPATDSSFVSRKITESIAERLSLPNIAASCTSSSDSSSYRLSIDTRSTESRRTDCLGSKSWWFEDLVILNVDWIKRIVKMMLSEEFNHAVITRFLIYYQKSRFVGATPFQKCGIIESIIDLLPLLDQSSLSWKCLSEVFRVGSGLNIRTSHRILLERLMGSRLDQASPDHLLFPSPSGKRYAYDVDLVVRLIEAFLGEGRSSLSPDRLIKVGHLLDSFLVEVASDVDLKPLKFESLVTILPDAARKLQDLLYQSIDLYFEVHNHLTEEQKLGIYRVLNHEKLSAAARKHFAENTNFPSDFRANALQLFNKSSYYGLKARKYEQATGAHLQGLHRRILELEKLYKIMQTQMANLVKPQKMSGHSCDSYLPKLCSS</sequence>
<reference evidence="5" key="1">
    <citation type="journal article" date="2020" name="Plant Biotechnol. J.">
        <title>The pomegranate (Punica granatum L.) draft genome dissects genetic divergence between soft- and hard-seeded cultivars.</title>
        <authorList>
            <person name="Luo X."/>
            <person name="Li H."/>
            <person name="Wu Z."/>
            <person name="Yao W."/>
            <person name="Zhao P."/>
            <person name="Cao D."/>
            <person name="Yu H."/>
            <person name="Li K."/>
            <person name="Poudel K."/>
            <person name="Zhao D."/>
            <person name="Zhang F."/>
            <person name="Xia X."/>
            <person name="Chen L."/>
            <person name="Wang Q."/>
            <person name="Jing D."/>
            <person name="Cao S."/>
        </authorList>
    </citation>
    <scope>NUCLEOTIDE SEQUENCE [LARGE SCALE GENOMIC DNA]</scope>
    <source>
        <strain evidence="5">cv. Tunisia</strain>
    </source>
</reference>
<comment type="similarity">
    <text evidence="3">Belongs to the NPH3 family.</text>
</comment>
<gene>
    <name evidence="6" type="primary">LOC116209142</name>
</gene>
<dbReference type="InterPro" id="IPR011333">
    <property type="entry name" value="SKP1/BTB/POZ_sf"/>
</dbReference>
<dbReference type="InterPro" id="IPR027356">
    <property type="entry name" value="NPH3_dom"/>
</dbReference>
<name>A0A6P8DMJ6_PUNGR</name>
<evidence type="ECO:0000313" key="6">
    <source>
        <dbReference type="RefSeq" id="XP_031398557.1"/>
    </source>
</evidence>
<evidence type="ECO:0000256" key="3">
    <source>
        <dbReference type="PROSITE-ProRule" id="PRU00982"/>
    </source>
</evidence>
<keyword evidence="5" id="KW-1185">Reference proteome</keyword>
<evidence type="ECO:0000256" key="1">
    <source>
        <dbReference type="ARBA" id="ARBA00004906"/>
    </source>
</evidence>
<evidence type="ECO:0000313" key="5">
    <source>
        <dbReference type="Proteomes" id="UP000515151"/>
    </source>
</evidence>
<evidence type="ECO:0000259" key="4">
    <source>
        <dbReference type="PROSITE" id="PS51649"/>
    </source>
</evidence>
<dbReference type="InterPro" id="IPR043454">
    <property type="entry name" value="NPH3/RPT2-like"/>
</dbReference>
<organism evidence="5 6">
    <name type="scientific">Punica granatum</name>
    <name type="common">Pomegranate</name>
    <dbReference type="NCBI Taxonomy" id="22663"/>
    <lineage>
        <taxon>Eukaryota</taxon>
        <taxon>Viridiplantae</taxon>
        <taxon>Streptophyta</taxon>
        <taxon>Embryophyta</taxon>
        <taxon>Tracheophyta</taxon>
        <taxon>Spermatophyta</taxon>
        <taxon>Magnoliopsida</taxon>
        <taxon>eudicotyledons</taxon>
        <taxon>Gunneridae</taxon>
        <taxon>Pentapetalae</taxon>
        <taxon>rosids</taxon>
        <taxon>malvids</taxon>
        <taxon>Myrtales</taxon>
        <taxon>Lythraceae</taxon>
        <taxon>Punica</taxon>
    </lineage>
</organism>
<dbReference type="PROSITE" id="PS51649">
    <property type="entry name" value="NPH3"/>
    <property type="match status" value="1"/>
</dbReference>
<proteinExistence type="inferred from homology"/>
<dbReference type="PANTHER" id="PTHR32370">
    <property type="entry name" value="OS12G0117600 PROTEIN"/>
    <property type="match status" value="1"/>
</dbReference>